<sequence length="81" mass="8495">MGLMDKVGKVKDLLGQHSDKVGEGLEKAAKAVDAKTKGKYSDQIKTGTEKAKEAVGRLSEEDKTDGKTDGKGGDSSARKDA</sequence>
<reference evidence="3" key="1">
    <citation type="journal article" date="2020" name="Syst. Appl. Microbiol.">
        <title>Streptomyces alkaliterrae sp. nov., isolated from an alkaline soil, and emended descriptions of Streptomyces alkaliphilus, Streptomyces calidiresistens and Streptomyces durbertensis.</title>
        <authorList>
            <person name="Swiecimska M."/>
            <person name="Golinska P."/>
            <person name="Nouioui I."/>
            <person name="Wypij M."/>
            <person name="Rai M."/>
            <person name="Sangal V."/>
            <person name="Goodfellow M."/>
        </authorList>
    </citation>
    <scope>NUCLEOTIDE SEQUENCE [LARGE SCALE GENOMIC DNA]</scope>
    <source>
        <strain evidence="3">DSM 104538</strain>
    </source>
</reference>
<evidence type="ECO:0000313" key="2">
    <source>
        <dbReference type="EMBL" id="MBB1243975.1"/>
    </source>
</evidence>
<dbReference type="Pfam" id="PF14013">
    <property type="entry name" value="MT0933_antitox"/>
    <property type="match status" value="1"/>
</dbReference>
<dbReference type="Proteomes" id="UP000766698">
    <property type="component" value="Unassembled WGS sequence"/>
</dbReference>
<evidence type="ECO:0000313" key="3">
    <source>
        <dbReference type="Proteomes" id="UP000766698"/>
    </source>
</evidence>
<name>A0ABR6EG86_9ACTN</name>
<keyword evidence="3" id="KW-1185">Reference proteome</keyword>
<dbReference type="EMBL" id="WMLF01000114">
    <property type="protein sequence ID" value="MBB1243975.1"/>
    <property type="molecule type" value="Genomic_DNA"/>
</dbReference>
<evidence type="ECO:0000256" key="1">
    <source>
        <dbReference type="SAM" id="MobiDB-lite"/>
    </source>
</evidence>
<dbReference type="InterPro" id="IPR028037">
    <property type="entry name" value="Antitoxin_Rv0909/MT0933"/>
</dbReference>
<proteinExistence type="predicted"/>
<gene>
    <name evidence="2" type="ORF">GL263_10460</name>
</gene>
<comment type="caution">
    <text evidence="2">The sequence shown here is derived from an EMBL/GenBank/DDBJ whole genome shotgun (WGS) entry which is preliminary data.</text>
</comment>
<organism evidence="2 3">
    <name type="scientific">Streptomyces durbertensis</name>
    <dbReference type="NCBI Taxonomy" id="2448886"/>
    <lineage>
        <taxon>Bacteria</taxon>
        <taxon>Bacillati</taxon>
        <taxon>Actinomycetota</taxon>
        <taxon>Actinomycetes</taxon>
        <taxon>Kitasatosporales</taxon>
        <taxon>Streptomycetaceae</taxon>
        <taxon>Streptomyces</taxon>
    </lineage>
</organism>
<protein>
    <submittedName>
        <fullName evidence="2">Antitoxin</fullName>
    </submittedName>
</protein>
<accession>A0ABR6EG86</accession>
<feature type="region of interest" description="Disordered" evidence="1">
    <location>
        <begin position="1"/>
        <end position="81"/>
    </location>
</feature>
<dbReference type="RefSeq" id="WP_182855337.1">
    <property type="nucleotide sequence ID" value="NZ_WMLF01000114.1"/>
</dbReference>